<evidence type="ECO:0000313" key="5">
    <source>
        <dbReference type="Proteomes" id="UP000261704"/>
    </source>
</evidence>
<evidence type="ECO:0000259" key="3">
    <source>
        <dbReference type="Pfam" id="PF01464"/>
    </source>
</evidence>
<sequence length="206" mass="22070">MRLIPLVVSLFLPFSLAACNTDNVDTLEPEPVWFTMDDAALPAARWDHQPMGKLWTRTAIGDLVSGAGRPLVNMVPKDIDAWCPAYPDQDQIGRAAFWTGLLSAMSKHESTYNEQAVGGGGRWFGLVQISPATAKHYGCGATTGGALKNGLNNLQCAITIMAATVPRDGVVAAGGKGVAADWGPFHNAAKRADMRDWVSPQAYCQR</sequence>
<dbReference type="EMBL" id="CP032125">
    <property type="protein sequence ID" value="AXX99704.1"/>
    <property type="molecule type" value="Genomic_DNA"/>
</dbReference>
<dbReference type="SUPFAM" id="SSF53955">
    <property type="entry name" value="Lysozyme-like"/>
    <property type="match status" value="1"/>
</dbReference>
<feature type="domain" description="Transglycosylase SLT" evidence="3">
    <location>
        <begin position="97"/>
        <end position="163"/>
    </location>
</feature>
<dbReference type="AlphaFoldDB" id="A0A347ULH6"/>
<dbReference type="Pfam" id="PF01464">
    <property type="entry name" value="SLT"/>
    <property type="match status" value="1"/>
</dbReference>
<feature type="chain" id="PRO_5016707875" evidence="2">
    <location>
        <begin position="18"/>
        <end position="206"/>
    </location>
</feature>
<evidence type="ECO:0000313" key="4">
    <source>
        <dbReference type="EMBL" id="AXX99704.1"/>
    </source>
</evidence>
<dbReference type="InterPro" id="IPR023346">
    <property type="entry name" value="Lysozyme-like_dom_sf"/>
</dbReference>
<evidence type="ECO:0000256" key="2">
    <source>
        <dbReference type="SAM" id="SignalP"/>
    </source>
</evidence>
<keyword evidence="5" id="KW-1185">Reference proteome</keyword>
<feature type="signal peptide" evidence="2">
    <location>
        <begin position="1"/>
        <end position="17"/>
    </location>
</feature>
<dbReference type="InterPro" id="IPR008258">
    <property type="entry name" value="Transglycosylase_SLT_dom_1"/>
</dbReference>
<evidence type="ECO:0000256" key="1">
    <source>
        <dbReference type="ARBA" id="ARBA00009387"/>
    </source>
</evidence>
<accession>A0A347ULH6</accession>
<gene>
    <name evidence="4" type="ORF">BAR1_05595</name>
</gene>
<comment type="similarity">
    <text evidence="1">Belongs to the virb1 family.</text>
</comment>
<dbReference type="KEGG" id="pamo:BAR1_05595"/>
<dbReference type="PROSITE" id="PS51257">
    <property type="entry name" value="PROKAR_LIPOPROTEIN"/>
    <property type="match status" value="1"/>
</dbReference>
<dbReference type="Proteomes" id="UP000261704">
    <property type="component" value="Chromosome"/>
</dbReference>
<reference evidence="4 5" key="1">
    <citation type="submission" date="2018-09" db="EMBL/GenBank/DDBJ databases">
        <title>Profundibacter amoris BAR1 gen. nov., sp. nov., a new member of the Roseobacter clade isolated at Lokis Castle Vent Field on the Arctic Mid-Oceanic Ridge.</title>
        <authorList>
            <person name="Le Moine Bauer S."/>
            <person name="Sjoeberg A.G."/>
            <person name="L'Haridon S."/>
            <person name="Stokke R."/>
            <person name="Roalkvam I."/>
            <person name="Steen I.H."/>
            <person name="Dahle H."/>
        </authorList>
    </citation>
    <scope>NUCLEOTIDE SEQUENCE [LARGE SCALE GENOMIC DNA]</scope>
    <source>
        <strain evidence="4 5">BAR1</strain>
    </source>
</reference>
<organism evidence="4 5">
    <name type="scientific">Profundibacter amoris</name>
    <dbReference type="NCBI Taxonomy" id="2171755"/>
    <lineage>
        <taxon>Bacteria</taxon>
        <taxon>Pseudomonadati</taxon>
        <taxon>Pseudomonadota</taxon>
        <taxon>Alphaproteobacteria</taxon>
        <taxon>Rhodobacterales</taxon>
        <taxon>Paracoccaceae</taxon>
        <taxon>Profundibacter</taxon>
    </lineage>
</organism>
<keyword evidence="2" id="KW-0732">Signal</keyword>
<dbReference type="OrthoDB" id="5763339at2"/>
<proteinExistence type="inferred from homology"/>
<protein>
    <submittedName>
        <fullName evidence="4">Lytic transglycosylase</fullName>
    </submittedName>
</protein>
<name>A0A347ULH6_9RHOB</name>